<accession>A0ABQ8TMQ7</accession>
<organism evidence="1 2">
    <name type="scientific">Periplaneta americana</name>
    <name type="common">American cockroach</name>
    <name type="synonym">Blatta americana</name>
    <dbReference type="NCBI Taxonomy" id="6978"/>
    <lineage>
        <taxon>Eukaryota</taxon>
        <taxon>Metazoa</taxon>
        <taxon>Ecdysozoa</taxon>
        <taxon>Arthropoda</taxon>
        <taxon>Hexapoda</taxon>
        <taxon>Insecta</taxon>
        <taxon>Pterygota</taxon>
        <taxon>Neoptera</taxon>
        <taxon>Polyneoptera</taxon>
        <taxon>Dictyoptera</taxon>
        <taxon>Blattodea</taxon>
        <taxon>Blattoidea</taxon>
        <taxon>Blattidae</taxon>
        <taxon>Blattinae</taxon>
        <taxon>Periplaneta</taxon>
    </lineage>
</organism>
<evidence type="ECO:0000313" key="2">
    <source>
        <dbReference type="Proteomes" id="UP001148838"/>
    </source>
</evidence>
<evidence type="ECO:0000313" key="1">
    <source>
        <dbReference type="EMBL" id="KAJ4447578.1"/>
    </source>
</evidence>
<gene>
    <name evidence="1" type="ORF">ANN_09585</name>
</gene>
<dbReference type="Proteomes" id="UP001148838">
    <property type="component" value="Unassembled WGS sequence"/>
</dbReference>
<reference evidence="1 2" key="1">
    <citation type="journal article" date="2022" name="Allergy">
        <title>Genome assembly and annotation of Periplaneta americana reveal a comprehensive cockroach allergen profile.</title>
        <authorList>
            <person name="Wang L."/>
            <person name="Xiong Q."/>
            <person name="Saelim N."/>
            <person name="Wang L."/>
            <person name="Nong W."/>
            <person name="Wan A.T."/>
            <person name="Shi M."/>
            <person name="Liu X."/>
            <person name="Cao Q."/>
            <person name="Hui J.H.L."/>
            <person name="Sookrung N."/>
            <person name="Leung T.F."/>
            <person name="Tungtrongchitr A."/>
            <person name="Tsui S.K.W."/>
        </authorList>
    </citation>
    <scope>NUCLEOTIDE SEQUENCE [LARGE SCALE GENOMIC DNA]</scope>
    <source>
        <strain evidence="1">PWHHKU_190912</strain>
    </source>
</reference>
<dbReference type="EMBL" id="JAJSOF020000005">
    <property type="protein sequence ID" value="KAJ4447578.1"/>
    <property type="molecule type" value="Genomic_DNA"/>
</dbReference>
<protein>
    <submittedName>
        <fullName evidence="1">Uncharacterized protein</fullName>
    </submittedName>
</protein>
<comment type="caution">
    <text evidence="1">The sequence shown here is derived from an EMBL/GenBank/DDBJ whole genome shotgun (WGS) entry which is preliminary data.</text>
</comment>
<keyword evidence="2" id="KW-1185">Reference proteome</keyword>
<sequence>MSRFEERYDTINELKDAVRRAFQKIALGMLRRMSYRTWRSIFVIIELQSWKGIANGVDPKNIVRNGNINIRNLSFEEVEKLKYLGATVTNEPFRAEVVYILIYFYNRYNESDFTECTYIICLSVSSYSLCNNECCHAKLYNIFIATLL</sequence>
<proteinExistence type="predicted"/>
<name>A0ABQ8TMQ7_PERAM</name>